<comment type="caution">
    <text evidence="1">The sequence shown here is derived from an EMBL/GenBank/DDBJ whole genome shotgun (WGS) entry which is preliminary data.</text>
</comment>
<dbReference type="Proteomes" id="UP000886191">
    <property type="component" value="Unassembled WGS sequence"/>
</dbReference>
<sequence length="230" mass="26641">MEQKVTIPTSLADLTLDQYMRFMLCKEESEDDLYLAQKAVEIFCDVAPEFVRHIQRNQFNELAQQIKEVLEEMPDLITTFELDGVRYGFIPDMDKMSIGEFTDLSDLMADIDQLEQYMSILYRPITDEKGTQYLIEPYDARLFPLKNMPLNIAISCNVFFWKLASDLLNDTQNYGKQLATDKTIQAKFPQSFKVDGNGTTQLTNSLDMTLQNLMKSLTKMYMPLYINLPT</sequence>
<dbReference type="EMBL" id="DRGL01000064">
    <property type="protein sequence ID" value="HEA22754.1"/>
    <property type="molecule type" value="Genomic_DNA"/>
</dbReference>
<protein>
    <submittedName>
        <fullName evidence="1">Uncharacterized protein</fullName>
    </submittedName>
</protein>
<name>A0A831QTA8_9FLAO</name>
<evidence type="ECO:0000313" key="1">
    <source>
        <dbReference type="EMBL" id="HEA22754.1"/>
    </source>
</evidence>
<reference evidence="1" key="1">
    <citation type="journal article" date="2020" name="mSystems">
        <title>Genome- and Community-Level Interaction Insights into Carbon Utilization and Element Cycling Functions of Hydrothermarchaeota in Hydrothermal Sediment.</title>
        <authorList>
            <person name="Zhou Z."/>
            <person name="Liu Y."/>
            <person name="Xu W."/>
            <person name="Pan J."/>
            <person name="Luo Z.H."/>
            <person name="Li M."/>
        </authorList>
    </citation>
    <scope>NUCLEOTIDE SEQUENCE [LARGE SCALE GENOMIC DNA]</scope>
    <source>
        <strain evidence="1">HyVt-345</strain>
    </source>
</reference>
<organism evidence="1">
    <name type="scientific">Pricia antarctica</name>
    <dbReference type="NCBI Taxonomy" id="641691"/>
    <lineage>
        <taxon>Bacteria</taxon>
        <taxon>Pseudomonadati</taxon>
        <taxon>Bacteroidota</taxon>
        <taxon>Flavobacteriia</taxon>
        <taxon>Flavobacteriales</taxon>
        <taxon>Flavobacteriaceae</taxon>
        <taxon>Pricia</taxon>
    </lineage>
</organism>
<dbReference type="AlphaFoldDB" id="A0A831QTA8"/>
<proteinExistence type="predicted"/>
<gene>
    <name evidence="1" type="ORF">ENH87_17815</name>
</gene>
<accession>A0A831QTA8</accession>